<feature type="non-terminal residue" evidence="2">
    <location>
        <position position="1"/>
    </location>
</feature>
<dbReference type="GO" id="GO:0005524">
    <property type="term" value="F:ATP binding"/>
    <property type="evidence" value="ECO:0007669"/>
    <property type="project" value="InterPro"/>
</dbReference>
<organism evidence="2">
    <name type="scientific">marine metagenome</name>
    <dbReference type="NCBI Taxonomy" id="408172"/>
    <lineage>
        <taxon>unclassified sequences</taxon>
        <taxon>metagenomes</taxon>
        <taxon>ecological metagenomes</taxon>
    </lineage>
</organism>
<dbReference type="AlphaFoldDB" id="A0A382VEK6"/>
<dbReference type="Gene3D" id="3.30.470.20">
    <property type="entry name" value="ATP-grasp fold, B domain"/>
    <property type="match status" value="1"/>
</dbReference>
<reference evidence="2" key="1">
    <citation type="submission" date="2018-05" db="EMBL/GenBank/DDBJ databases">
        <authorList>
            <person name="Lanie J.A."/>
            <person name="Ng W.-L."/>
            <person name="Kazmierczak K.M."/>
            <person name="Andrzejewski T.M."/>
            <person name="Davidsen T.M."/>
            <person name="Wayne K.J."/>
            <person name="Tettelin H."/>
            <person name="Glass J.I."/>
            <person name="Rusch D."/>
            <person name="Podicherti R."/>
            <person name="Tsui H.-C.T."/>
            <person name="Winkler M.E."/>
        </authorList>
    </citation>
    <scope>NUCLEOTIDE SEQUENCE</scope>
</reference>
<dbReference type="InterPro" id="IPR002192">
    <property type="entry name" value="PPDK_AMP/ATP-bd"/>
</dbReference>
<protein>
    <recommendedName>
        <fullName evidence="1">Pyruvate phosphate dikinase AMP/ATP-binding domain-containing protein</fullName>
    </recommendedName>
</protein>
<dbReference type="SUPFAM" id="SSF56059">
    <property type="entry name" value="Glutathione synthetase ATP-binding domain-like"/>
    <property type="match status" value="1"/>
</dbReference>
<name>A0A382VEK6_9ZZZZ</name>
<evidence type="ECO:0000313" key="2">
    <source>
        <dbReference type="EMBL" id="SVD44939.1"/>
    </source>
</evidence>
<dbReference type="GO" id="GO:0016301">
    <property type="term" value="F:kinase activity"/>
    <property type="evidence" value="ECO:0007669"/>
    <property type="project" value="InterPro"/>
</dbReference>
<dbReference type="InterPro" id="IPR051549">
    <property type="entry name" value="PEP_Utilizing_Enz"/>
</dbReference>
<sequence length="285" mass="32032">EAVEGLGESLVSGEVTPDSYRLSRSSLEVIREQSSGERLLGLEALGELAGLSLRLEDDFGYPVDVEWAWVEDEFWLLQVREIRKEAAGELLEDELRRAAGLLGEDGILVRHNLDETLSNPTPMTWDIQSEFMSGRGGFGTLYRILGFFPSARVDNEGFLELVGGRIFADPERCAGLFYSRGILSYDKRELEARPAAIEEAPRLWKTRNASPPELLRTLVEMVRSSSKAQRGRQQVLDKFIAGELPGYESWLSHERSVDLEKLGVEELYDVLEERIRRGVGGFAPQ</sequence>
<accession>A0A382VEK6</accession>
<feature type="non-terminal residue" evidence="2">
    <location>
        <position position="285"/>
    </location>
</feature>
<proteinExistence type="predicted"/>
<feature type="domain" description="Pyruvate phosphate dikinase AMP/ATP-binding" evidence="1">
    <location>
        <begin position="40"/>
        <end position="85"/>
    </location>
</feature>
<evidence type="ECO:0000259" key="1">
    <source>
        <dbReference type="Pfam" id="PF01326"/>
    </source>
</evidence>
<dbReference type="PANTHER" id="PTHR43615:SF1">
    <property type="entry name" value="PPDK_N DOMAIN-CONTAINING PROTEIN"/>
    <property type="match status" value="1"/>
</dbReference>
<dbReference type="Pfam" id="PF01326">
    <property type="entry name" value="PPDK_N"/>
    <property type="match status" value="1"/>
</dbReference>
<gene>
    <name evidence="2" type="ORF">METZ01_LOCUS397793</name>
</gene>
<dbReference type="EMBL" id="UINC01151374">
    <property type="protein sequence ID" value="SVD44939.1"/>
    <property type="molecule type" value="Genomic_DNA"/>
</dbReference>
<dbReference type="PANTHER" id="PTHR43615">
    <property type="entry name" value="PHOSPHOENOLPYRUVATE SYNTHASE-RELATED"/>
    <property type="match status" value="1"/>
</dbReference>